<gene>
    <name evidence="1" type="ORF">MHI_LOCUS956763</name>
</gene>
<organism evidence="1 2">
    <name type="scientific">Heterotrigona itama</name>
    <dbReference type="NCBI Taxonomy" id="395501"/>
    <lineage>
        <taxon>Eukaryota</taxon>
        <taxon>Metazoa</taxon>
        <taxon>Ecdysozoa</taxon>
        <taxon>Arthropoda</taxon>
        <taxon>Hexapoda</taxon>
        <taxon>Insecta</taxon>
        <taxon>Pterygota</taxon>
        <taxon>Neoptera</taxon>
        <taxon>Endopterygota</taxon>
        <taxon>Hymenoptera</taxon>
        <taxon>Apocrita</taxon>
        <taxon>Aculeata</taxon>
        <taxon>Apoidea</taxon>
        <taxon>Anthophila</taxon>
        <taxon>Apidae</taxon>
        <taxon>Heterotrigona</taxon>
    </lineage>
</organism>
<reference evidence="1" key="1">
    <citation type="submission" date="2020-07" db="EMBL/GenBank/DDBJ databases">
        <authorList>
            <person name="Nazaruddin N."/>
        </authorList>
    </citation>
    <scope>NUCLEOTIDE SEQUENCE</scope>
</reference>
<dbReference type="Proteomes" id="UP000752696">
    <property type="component" value="Unassembled WGS sequence"/>
</dbReference>
<protein>
    <submittedName>
        <fullName evidence="1">Uncharacterized protein</fullName>
    </submittedName>
</protein>
<sequence length="150" mass="17197">MPGSSSQEDRHGWKAAGRMRVKAPDKRPLQCFVGNGQEQALLQMRSRRTRREDNCNAAIRLQCPLCADVANRMTIDEQMTFEENFATLLQRVERVAVMLRQILPSIGGAVYRVRKHYTSVIRSMALYCAPVWSRGLTAKHDIARLLRRLQ</sequence>
<evidence type="ECO:0000313" key="1">
    <source>
        <dbReference type="EMBL" id="CAD1480672.1"/>
    </source>
</evidence>
<dbReference type="EMBL" id="CAJDYZ010012496">
    <property type="protein sequence ID" value="CAD1480672.1"/>
    <property type="molecule type" value="Genomic_DNA"/>
</dbReference>
<name>A0A6V7HIC8_9HYME</name>
<evidence type="ECO:0000313" key="2">
    <source>
        <dbReference type="Proteomes" id="UP000752696"/>
    </source>
</evidence>
<dbReference type="AlphaFoldDB" id="A0A6V7HIC8"/>
<comment type="caution">
    <text evidence="1">The sequence shown here is derived from an EMBL/GenBank/DDBJ whole genome shotgun (WGS) entry which is preliminary data.</text>
</comment>
<accession>A0A6V7HIC8</accession>
<proteinExistence type="predicted"/>
<keyword evidence="2" id="KW-1185">Reference proteome</keyword>
<dbReference type="OrthoDB" id="7616265at2759"/>